<organism evidence="9 10">
    <name type="scientific">Nocardiopsis tropica</name>
    <dbReference type="NCBI Taxonomy" id="109330"/>
    <lineage>
        <taxon>Bacteria</taxon>
        <taxon>Bacillati</taxon>
        <taxon>Actinomycetota</taxon>
        <taxon>Actinomycetes</taxon>
        <taxon>Streptosporangiales</taxon>
        <taxon>Nocardiopsidaceae</taxon>
        <taxon>Nocardiopsis</taxon>
    </lineage>
</organism>
<keyword evidence="2" id="KW-0813">Transport</keyword>
<feature type="transmembrane region" description="Helical" evidence="7">
    <location>
        <begin position="22"/>
        <end position="49"/>
    </location>
</feature>
<keyword evidence="10" id="KW-1185">Reference proteome</keyword>
<dbReference type="PROSITE" id="PS50850">
    <property type="entry name" value="MFS"/>
    <property type="match status" value="1"/>
</dbReference>
<dbReference type="CDD" id="cd17321">
    <property type="entry name" value="MFS_MMR_MDR_like"/>
    <property type="match status" value="1"/>
</dbReference>
<feature type="transmembrane region" description="Helical" evidence="7">
    <location>
        <begin position="210"/>
        <end position="229"/>
    </location>
</feature>
<keyword evidence="6 7" id="KW-0472">Membrane</keyword>
<dbReference type="EMBL" id="JBEQNB010000002">
    <property type="protein sequence ID" value="MES0832680.1"/>
    <property type="molecule type" value="Genomic_DNA"/>
</dbReference>
<proteinExistence type="predicted"/>
<feature type="transmembrane region" description="Helical" evidence="7">
    <location>
        <begin position="114"/>
        <end position="136"/>
    </location>
</feature>
<comment type="caution">
    <text evidence="9">The sequence shown here is derived from an EMBL/GenBank/DDBJ whole genome shotgun (WGS) entry which is preliminary data.</text>
</comment>
<accession>A0ABV1ZPX0</accession>
<reference evidence="9 10" key="1">
    <citation type="submission" date="2024-06" db="EMBL/GenBank/DDBJ databases">
        <authorList>
            <person name="Bataeva Y.V."/>
            <person name="Grigorian L.N."/>
            <person name="Solomentsev V.I."/>
        </authorList>
    </citation>
    <scope>NUCLEOTIDE SEQUENCE [LARGE SCALE GENOMIC DNA]</scope>
    <source>
        <strain evidence="10">SCPM-O-B-12605 (RCAM04882)</strain>
    </source>
</reference>
<feature type="domain" description="Major facilitator superfamily (MFS) profile" evidence="8">
    <location>
        <begin position="24"/>
        <end position="509"/>
    </location>
</feature>
<evidence type="ECO:0000256" key="5">
    <source>
        <dbReference type="ARBA" id="ARBA00022989"/>
    </source>
</evidence>
<sequence>MGTDPAPTATTGKGPMSAARRWAALMVLSGSLLVVVMDMTILNVALPALSADLRPTSGQQLWIVDAYSLVLAGLLVTMSALSDRWGRKRMLLAGFAVFGGASLAVLAADSPGTVIAVRVLLGVGGAMIMPTTLSMIRTVFPDPRERATALGIWAAIASLGAAVGPIVSGLLLEHFSWHAAFLVNVPFMAAGLLAGLLLLPEARDPHPGSWDMVATVLSIVGMVALVWGIKQFSKAGILDPSALLAFALGALVLGWFVVRCLRRPDPLLEVRLFSSPSFTAGTVAALASMFAMAAMLLLVAQWLQLVEGHSPLQAGVRLLPMALGAAVASPLAPVLARRLGSRTVLAGGLFVAALGFVLMFALPGPLSYPVVMVALVLLGTGSGSLAIASAVIMSSTPQAKAGNAAAIEETSYDLGNVLGVAVLGSAAAAVYRAELPVGLLTGTGLGEQTVLAAQESLGGALDIAAETGSAELAALARSAFSESLTQISLAGGLALLAAAVAVFVLTPRSLDISQGH</sequence>
<feature type="transmembrane region" description="Helical" evidence="7">
    <location>
        <begin position="343"/>
        <end position="362"/>
    </location>
</feature>
<dbReference type="Pfam" id="PF07690">
    <property type="entry name" value="MFS_1"/>
    <property type="match status" value="1"/>
</dbReference>
<dbReference type="SUPFAM" id="SSF103473">
    <property type="entry name" value="MFS general substrate transporter"/>
    <property type="match status" value="1"/>
</dbReference>
<dbReference type="Proteomes" id="UP001432401">
    <property type="component" value="Unassembled WGS sequence"/>
</dbReference>
<evidence type="ECO:0000313" key="10">
    <source>
        <dbReference type="Proteomes" id="UP001432401"/>
    </source>
</evidence>
<dbReference type="InterPro" id="IPR036259">
    <property type="entry name" value="MFS_trans_sf"/>
</dbReference>
<evidence type="ECO:0000256" key="3">
    <source>
        <dbReference type="ARBA" id="ARBA00022475"/>
    </source>
</evidence>
<evidence type="ECO:0000259" key="8">
    <source>
        <dbReference type="PROSITE" id="PS50850"/>
    </source>
</evidence>
<dbReference type="InterPro" id="IPR011701">
    <property type="entry name" value="MFS"/>
</dbReference>
<feature type="transmembrane region" description="Helical" evidence="7">
    <location>
        <begin position="278"/>
        <end position="303"/>
    </location>
</feature>
<comment type="subcellular location">
    <subcellularLocation>
        <location evidence="1">Cell membrane</location>
        <topology evidence="1">Multi-pass membrane protein</topology>
    </subcellularLocation>
</comment>
<evidence type="ECO:0000256" key="6">
    <source>
        <dbReference type="ARBA" id="ARBA00023136"/>
    </source>
</evidence>
<dbReference type="PANTHER" id="PTHR42718">
    <property type="entry name" value="MAJOR FACILITATOR SUPERFAMILY MULTIDRUG TRANSPORTER MFSC"/>
    <property type="match status" value="1"/>
</dbReference>
<protein>
    <submittedName>
        <fullName evidence="9">MFS transporter</fullName>
    </submittedName>
</protein>
<evidence type="ECO:0000256" key="2">
    <source>
        <dbReference type="ARBA" id="ARBA00022448"/>
    </source>
</evidence>
<dbReference type="Gene3D" id="1.20.1250.20">
    <property type="entry name" value="MFS general substrate transporter like domains"/>
    <property type="match status" value="1"/>
</dbReference>
<evidence type="ECO:0000256" key="1">
    <source>
        <dbReference type="ARBA" id="ARBA00004651"/>
    </source>
</evidence>
<dbReference type="InterPro" id="IPR020846">
    <property type="entry name" value="MFS_dom"/>
</dbReference>
<keyword evidence="3" id="KW-1003">Cell membrane</keyword>
<feature type="transmembrane region" description="Helical" evidence="7">
    <location>
        <begin position="368"/>
        <end position="393"/>
    </location>
</feature>
<evidence type="ECO:0000313" key="9">
    <source>
        <dbReference type="EMBL" id="MES0832680.1"/>
    </source>
</evidence>
<keyword evidence="5 7" id="KW-1133">Transmembrane helix</keyword>
<feature type="transmembrane region" description="Helical" evidence="7">
    <location>
        <begin position="148"/>
        <end position="171"/>
    </location>
</feature>
<evidence type="ECO:0000256" key="4">
    <source>
        <dbReference type="ARBA" id="ARBA00022692"/>
    </source>
</evidence>
<dbReference type="PROSITE" id="PS00216">
    <property type="entry name" value="SUGAR_TRANSPORT_1"/>
    <property type="match status" value="1"/>
</dbReference>
<dbReference type="PANTHER" id="PTHR42718:SF47">
    <property type="entry name" value="METHYL VIOLOGEN RESISTANCE PROTEIN SMVA"/>
    <property type="match status" value="1"/>
</dbReference>
<feature type="transmembrane region" description="Helical" evidence="7">
    <location>
        <begin position="90"/>
        <end position="108"/>
    </location>
</feature>
<feature type="transmembrane region" description="Helical" evidence="7">
    <location>
        <begin position="61"/>
        <end position="81"/>
    </location>
</feature>
<keyword evidence="4 7" id="KW-0812">Transmembrane</keyword>
<feature type="transmembrane region" description="Helical" evidence="7">
    <location>
        <begin position="315"/>
        <end position="336"/>
    </location>
</feature>
<feature type="transmembrane region" description="Helical" evidence="7">
    <location>
        <begin position="177"/>
        <end position="198"/>
    </location>
</feature>
<name>A0ABV1ZPX0_9ACTN</name>
<feature type="transmembrane region" description="Helical" evidence="7">
    <location>
        <begin position="487"/>
        <end position="506"/>
    </location>
</feature>
<gene>
    <name evidence="9" type="ORF">ABUK86_02770</name>
</gene>
<feature type="transmembrane region" description="Helical" evidence="7">
    <location>
        <begin position="241"/>
        <end position="258"/>
    </location>
</feature>
<dbReference type="InterPro" id="IPR005829">
    <property type="entry name" value="Sugar_transporter_CS"/>
</dbReference>
<evidence type="ECO:0000256" key="7">
    <source>
        <dbReference type="SAM" id="Phobius"/>
    </source>
</evidence>
<dbReference type="Gene3D" id="1.20.1720.10">
    <property type="entry name" value="Multidrug resistance protein D"/>
    <property type="match status" value="1"/>
</dbReference>